<gene>
    <name evidence="1" type="primary">orf03916</name>
    <name evidence="1" type="ORF">Q903MT_gene3893</name>
</gene>
<accession>A0A6B9XU27</accession>
<evidence type="ECO:0000313" key="1">
    <source>
        <dbReference type="EMBL" id="QHR89871.1"/>
    </source>
</evidence>
<geneLocation type="mitochondrion" evidence="1"/>
<dbReference type="AlphaFoldDB" id="A0A6B9XU27"/>
<dbReference type="EMBL" id="MK697699">
    <property type="protein sequence ID" value="QHR89871.1"/>
    <property type="molecule type" value="Genomic_DNA"/>
</dbReference>
<protein>
    <submittedName>
        <fullName evidence="1">Uncharacterized protein</fullName>
    </submittedName>
</protein>
<keyword evidence="1" id="KW-0496">Mitochondrion</keyword>
<reference evidence="1" key="1">
    <citation type="submission" date="2019-03" db="EMBL/GenBank/DDBJ databases">
        <title>Largest Complete Mitochondrial Genome of a Gymnosperm, Sitka Spruce (Picea sitchensis), Indicates Complex Physical Structure.</title>
        <authorList>
            <person name="Jackman S.D."/>
            <person name="Coombe L."/>
            <person name="Warren R."/>
            <person name="Kirk H."/>
            <person name="Trinh E."/>
            <person name="McLeod T."/>
            <person name="Pleasance S."/>
            <person name="Pandoh P."/>
            <person name="Zhao Y."/>
            <person name="Coope R."/>
            <person name="Bousquet J."/>
            <person name="Bohlmann J.C."/>
            <person name="Jones S.J.M."/>
            <person name="Birol I."/>
        </authorList>
    </citation>
    <scope>NUCLEOTIDE SEQUENCE</scope>
    <source>
        <strain evidence="1">Q903</strain>
    </source>
</reference>
<sequence>MLGAPDLLPSTLEIGFRRADQGWKRQSKCTDLVDPGLIIWANARSLPDASKLSFFNCSSMHRLISEFLSLVGEGCAMGDLILCSFRIRTALERVVQAEP</sequence>
<organism evidence="1">
    <name type="scientific">Picea sitchensis</name>
    <name type="common">Sitka spruce</name>
    <name type="synonym">Pinus sitchensis</name>
    <dbReference type="NCBI Taxonomy" id="3332"/>
    <lineage>
        <taxon>Eukaryota</taxon>
        <taxon>Viridiplantae</taxon>
        <taxon>Streptophyta</taxon>
        <taxon>Embryophyta</taxon>
        <taxon>Tracheophyta</taxon>
        <taxon>Spermatophyta</taxon>
        <taxon>Pinopsida</taxon>
        <taxon>Pinidae</taxon>
        <taxon>Conifers I</taxon>
        <taxon>Pinales</taxon>
        <taxon>Pinaceae</taxon>
        <taxon>Picea</taxon>
    </lineage>
</organism>
<proteinExistence type="predicted"/>
<name>A0A6B9XU27_PICSI</name>